<name>A0A285UZ13_9ACTN</name>
<proteinExistence type="predicted"/>
<feature type="transmembrane region" description="Helical" evidence="2">
    <location>
        <begin position="97"/>
        <end position="114"/>
    </location>
</feature>
<keyword evidence="4" id="KW-1185">Reference proteome</keyword>
<dbReference type="PANTHER" id="PTHR37422">
    <property type="entry name" value="TEICHURONIC ACID BIOSYNTHESIS PROTEIN TUAE"/>
    <property type="match status" value="1"/>
</dbReference>
<gene>
    <name evidence="3" type="ORF">SAMN05660748_0652</name>
</gene>
<dbReference type="Proteomes" id="UP000219435">
    <property type="component" value="Unassembled WGS sequence"/>
</dbReference>
<evidence type="ECO:0008006" key="5">
    <source>
        <dbReference type="Google" id="ProtNLM"/>
    </source>
</evidence>
<dbReference type="AlphaFoldDB" id="A0A285UZ13"/>
<feature type="transmembrane region" description="Helical" evidence="2">
    <location>
        <begin position="232"/>
        <end position="261"/>
    </location>
</feature>
<protein>
    <recommendedName>
        <fullName evidence="5">O-antigen ligase</fullName>
    </recommendedName>
</protein>
<keyword evidence="2" id="KW-1133">Transmembrane helix</keyword>
<sequence length="446" mass="44676">MAGGRRYAGNSALRPQTGRVTSLGYDTSGGGTGPASRVGPLATRPGVVLVVVVAAWAAVPSLVAGPKITWAVLAALLVLVLASLWQHGRTVRWTMPVTLVTVVLLCGTVSSVHHGTPVELVAGAATALLLVGCTLLAVTCGPDDVRLLARGLVLLALAELAVALAGSSFGVPAPWGYLGGAAPAYDVNQLVPALGDRATGTMAHPIPFGTLMAVAAALCLTRATRWPVSVRVLAGAAAGYGLAMSGSRSAAVVLCAATVIAVVTPGALRIGMAARIAIVLTAAGVVLRLQDARLGIVSSLEGTGSLTHRLAALDAAERLLDRSLAQTLLGSGTGSLDDLFAAGLLQLDGFFAVDNQLVATFAVAGLVGAVALVAALALGLLRGDPQVRPAALLMVGMVMSFDLLEWNATAVLLVALATLGSAARTARPGPEAALPRPATAVPVGTS</sequence>
<feature type="transmembrane region" description="Helical" evidence="2">
    <location>
        <begin position="357"/>
        <end position="378"/>
    </location>
</feature>
<feature type="region of interest" description="Disordered" evidence="1">
    <location>
        <begin position="426"/>
        <end position="446"/>
    </location>
</feature>
<reference evidence="4" key="1">
    <citation type="submission" date="2017-08" db="EMBL/GenBank/DDBJ databases">
        <authorList>
            <person name="Varghese N."/>
            <person name="Submissions S."/>
        </authorList>
    </citation>
    <scope>NUCLEOTIDE SEQUENCE [LARGE SCALE GENOMIC DNA]</scope>
    <source>
        <strain evidence="4">DSM 4725</strain>
    </source>
</reference>
<feature type="transmembrane region" description="Helical" evidence="2">
    <location>
        <begin position="152"/>
        <end position="171"/>
    </location>
</feature>
<evidence type="ECO:0000256" key="1">
    <source>
        <dbReference type="SAM" id="MobiDB-lite"/>
    </source>
</evidence>
<dbReference type="EMBL" id="OBQI01000001">
    <property type="protein sequence ID" value="SOC47155.1"/>
    <property type="molecule type" value="Genomic_DNA"/>
</dbReference>
<feature type="transmembrane region" description="Helical" evidence="2">
    <location>
        <begin position="68"/>
        <end position="85"/>
    </location>
</feature>
<feature type="transmembrane region" description="Helical" evidence="2">
    <location>
        <begin position="120"/>
        <end position="140"/>
    </location>
</feature>
<evidence type="ECO:0000313" key="3">
    <source>
        <dbReference type="EMBL" id="SOC47155.1"/>
    </source>
</evidence>
<feature type="transmembrane region" description="Helical" evidence="2">
    <location>
        <begin position="46"/>
        <end position="62"/>
    </location>
</feature>
<keyword evidence="2" id="KW-0472">Membrane</keyword>
<feature type="transmembrane region" description="Helical" evidence="2">
    <location>
        <begin position="390"/>
        <end position="417"/>
    </location>
</feature>
<evidence type="ECO:0000256" key="2">
    <source>
        <dbReference type="SAM" id="Phobius"/>
    </source>
</evidence>
<accession>A0A285UZ13</accession>
<dbReference type="InterPro" id="IPR051533">
    <property type="entry name" value="WaaL-like"/>
</dbReference>
<feature type="transmembrane region" description="Helical" evidence="2">
    <location>
        <begin position="202"/>
        <end position="220"/>
    </location>
</feature>
<organism evidence="3 4">
    <name type="scientific">Blastococcus aggregatus</name>
    <dbReference type="NCBI Taxonomy" id="38502"/>
    <lineage>
        <taxon>Bacteria</taxon>
        <taxon>Bacillati</taxon>
        <taxon>Actinomycetota</taxon>
        <taxon>Actinomycetes</taxon>
        <taxon>Geodermatophilales</taxon>
        <taxon>Geodermatophilaceae</taxon>
        <taxon>Blastococcus</taxon>
    </lineage>
</organism>
<feature type="region of interest" description="Disordered" evidence="1">
    <location>
        <begin position="1"/>
        <end position="37"/>
    </location>
</feature>
<dbReference type="PANTHER" id="PTHR37422:SF13">
    <property type="entry name" value="LIPOPOLYSACCHARIDE BIOSYNTHESIS PROTEIN PA4999-RELATED"/>
    <property type="match status" value="1"/>
</dbReference>
<evidence type="ECO:0000313" key="4">
    <source>
        <dbReference type="Proteomes" id="UP000219435"/>
    </source>
</evidence>
<keyword evidence="2" id="KW-0812">Transmembrane</keyword>